<dbReference type="EMBL" id="QUTE01014613">
    <property type="protein sequence ID" value="RHZ01931.1"/>
    <property type="molecule type" value="Genomic_DNA"/>
</dbReference>
<dbReference type="GO" id="GO:0005634">
    <property type="term" value="C:nucleus"/>
    <property type="evidence" value="ECO:0007669"/>
    <property type="project" value="TreeGrafter"/>
</dbReference>
<dbReference type="SUPFAM" id="SSF46689">
    <property type="entry name" value="Homeodomain-like"/>
    <property type="match status" value="1"/>
</dbReference>
<dbReference type="Proteomes" id="UP000275652">
    <property type="component" value="Unassembled WGS sequence"/>
</dbReference>
<comment type="caution">
    <text evidence="4">The sequence shown here is derived from an EMBL/GenBank/DDBJ whole genome shotgun (WGS) entry which is preliminary data.</text>
</comment>
<dbReference type="PROSITE" id="PS51253">
    <property type="entry name" value="HTH_CENPB"/>
    <property type="match status" value="1"/>
</dbReference>
<proteinExistence type="predicted"/>
<sequence length="236" mass="27581">MPRPTRRKPKEYKYSRYTYEQKHVILQYRDSHTAAETIDRFFHGTRTQRRWDTIYQLLAAWTKSRPTIEANATDAITRDMYRTRQHGLGTKLTQETESFLWNWIQSMRSDGMLLSRDMLALHALDVAPFFEHNKPDFKASSSWCTRFMQSNALADRAVTRQSQKKPAETAVAIEAFSKKVQDLMTKYGADVVYNADQTAIQHEAISKRTVNDAGWRIDGLGQMQSWRREDNSHAPW</sequence>
<reference evidence="6 8" key="2">
    <citation type="submission" date="2018-08" db="EMBL/GenBank/DDBJ databases">
        <title>Aphanomyces genome sequencing and annotation.</title>
        <authorList>
            <person name="Minardi D."/>
            <person name="Oidtmann B."/>
            <person name="Van Der Giezen M."/>
            <person name="Studholme D.J."/>
        </authorList>
    </citation>
    <scope>NUCLEOTIDE SEQUENCE [LARGE SCALE GENOMIC DNA]</scope>
    <source>
        <strain evidence="4 6">197901</strain>
        <strain evidence="3 8">FDL457</strain>
    </source>
</reference>
<evidence type="ECO:0000313" key="3">
    <source>
        <dbReference type="EMBL" id="RHY84998.1"/>
    </source>
</evidence>
<evidence type="ECO:0000259" key="2">
    <source>
        <dbReference type="PROSITE" id="PS51253"/>
    </source>
</evidence>
<dbReference type="Proteomes" id="UP000286510">
    <property type="component" value="Unassembled WGS sequence"/>
</dbReference>
<evidence type="ECO:0000313" key="5">
    <source>
        <dbReference type="EMBL" id="RLO13577.1"/>
    </source>
</evidence>
<dbReference type="EMBL" id="QUTI01004680">
    <property type="protein sequence ID" value="RLO13577.1"/>
    <property type="molecule type" value="Genomic_DNA"/>
</dbReference>
<dbReference type="EMBL" id="QUTF01024435">
    <property type="protein sequence ID" value="RHY84998.1"/>
    <property type="molecule type" value="Genomic_DNA"/>
</dbReference>
<gene>
    <name evidence="3" type="ORF">DYB26_012141</name>
    <name evidence="5" type="ORF">DYB28_008723</name>
    <name evidence="4" type="ORF">DYB31_015974</name>
</gene>
<dbReference type="Pfam" id="PF03221">
    <property type="entry name" value="HTH_Tnp_Tc5"/>
    <property type="match status" value="1"/>
</dbReference>
<dbReference type="VEuPathDB" id="FungiDB:H257_17450"/>
<protein>
    <recommendedName>
        <fullName evidence="2">HTH CENPB-type domain-containing protein</fullName>
    </recommendedName>
</protein>
<dbReference type="InterPro" id="IPR009057">
    <property type="entry name" value="Homeodomain-like_sf"/>
</dbReference>
<dbReference type="InterPro" id="IPR006600">
    <property type="entry name" value="HTH_CenpB_DNA-bd_dom"/>
</dbReference>
<dbReference type="InterPro" id="IPR050863">
    <property type="entry name" value="CenT-Element_Derived"/>
</dbReference>
<dbReference type="PANTHER" id="PTHR19303:SF57">
    <property type="entry name" value="HTH CENPB-TYPE DOMAIN-CONTAINING PROTEIN"/>
    <property type="match status" value="1"/>
</dbReference>
<reference evidence="5 7" key="1">
    <citation type="journal article" date="2018" name="J. Invertebr. Pathol.">
        <title>New genotyping method for the causative agent of crayfish plague (Aphanomyces astaci) based on whole genome data.</title>
        <authorList>
            <person name="Minardi D."/>
            <person name="Studholme D.J."/>
            <person name="van der Giezen M."/>
            <person name="Pretto T."/>
            <person name="Oidtmann B."/>
        </authorList>
    </citation>
    <scope>NUCLEOTIDE SEQUENCE [LARGE SCALE GENOMIC DNA]</scope>
    <source>
        <strain evidence="5 7">KB13</strain>
    </source>
</reference>
<evidence type="ECO:0000256" key="1">
    <source>
        <dbReference type="ARBA" id="ARBA00023125"/>
    </source>
</evidence>
<dbReference type="GO" id="GO:0003677">
    <property type="term" value="F:DNA binding"/>
    <property type="evidence" value="ECO:0007669"/>
    <property type="project" value="UniProtKB-KW"/>
</dbReference>
<evidence type="ECO:0000313" key="4">
    <source>
        <dbReference type="EMBL" id="RHZ01931.1"/>
    </source>
</evidence>
<dbReference type="AlphaFoldDB" id="A0A397EPH6"/>
<organism evidence="4 6">
    <name type="scientific">Aphanomyces astaci</name>
    <name type="common">Crayfish plague agent</name>
    <dbReference type="NCBI Taxonomy" id="112090"/>
    <lineage>
        <taxon>Eukaryota</taxon>
        <taxon>Sar</taxon>
        <taxon>Stramenopiles</taxon>
        <taxon>Oomycota</taxon>
        <taxon>Saprolegniomycetes</taxon>
        <taxon>Saprolegniales</taxon>
        <taxon>Verrucalvaceae</taxon>
        <taxon>Aphanomyces</taxon>
    </lineage>
</organism>
<dbReference type="PANTHER" id="PTHR19303">
    <property type="entry name" value="TRANSPOSON"/>
    <property type="match status" value="1"/>
</dbReference>
<accession>A0A397EPH6</accession>
<evidence type="ECO:0000313" key="6">
    <source>
        <dbReference type="Proteomes" id="UP000266196"/>
    </source>
</evidence>
<dbReference type="Proteomes" id="UP000266196">
    <property type="component" value="Unassembled WGS sequence"/>
</dbReference>
<evidence type="ECO:0000313" key="8">
    <source>
        <dbReference type="Proteomes" id="UP000286510"/>
    </source>
</evidence>
<dbReference type="SMART" id="SM00674">
    <property type="entry name" value="CENPB"/>
    <property type="match status" value="1"/>
</dbReference>
<evidence type="ECO:0000313" key="7">
    <source>
        <dbReference type="Proteomes" id="UP000275652"/>
    </source>
</evidence>
<dbReference type="Gene3D" id="1.10.10.60">
    <property type="entry name" value="Homeodomain-like"/>
    <property type="match status" value="1"/>
</dbReference>
<feature type="domain" description="HTH CENPB-type" evidence="2">
    <location>
        <begin position="84"/>
        <end position="157"/>
    </location>
</feature>
<keyword evidence="1" id="KW-0238">DNA-binding</keyword>
<name>A0A397EPH6_APHAT</name>